<dbReference type="PANTHER" id="PTHR30427:SF1">
    <property type="entry name" value="TRANSCRIPTIONAL ACTIVATOR PROTEIN LYSR"/>
    <property type="match status" value="1"/>
</dbReference>
<dbReference type="InterPro" id="IPR000847">
    <property type="entry name" value="LysR_HTH_N"/>
</dbReference>
<dbReference type="Pfam" id="PF00126">
    <property type="entry name" value="HTH_1"/>
    <property type="match status" value="1"/>
</dbReference>
<sequence>MGSEDVEAGTMVFKLRHMEVFRAVMLTGSISGAAKMLYVSQPAVSKLVSYVEGRLTFRLFDRVNNRLVPTAEAHTLYREVERVYQAALWVNECAQSLASTPSKQLRICCSASLSTVILPHALAEMKRRTPSMKIEWHTALMSEMPIQILSKKVELSISALPVLHDHLHSLAFMRGRMVCVLPVGHHLADEPIIEFKQLEREPLLLFRPDIPFGQLIADKIERSGVQLNSFLDFTNAPEAVALVKQGLGVTIIDEFVAQDSGLVVKPLKENIEFDVSFVYSRFEPVSESAQRMMHVLLSQAISFGRHIEGFKLPEA</sequence>
<dbReference type="SUPFAM" id="SSF46785">
    <property type="entry name" value="Winged helix' DNA-binding domain"/>
    <property type="match status" value="1"/>
</dbReference>
<name>A0A5E6ZWS1_PSEFL</name>
<dbReference type="RefSeq" id="WP_224794200.1">
    <property type="nucleotide sequence ID" value="NZ_CABVHW010000001.1"/>
</dbReference>
<reference evidence="6 7" key="1">
    <citation type="submission" date="2019-09" db="EMBL/GenBank/DDBJ databases">
        <authorList>
            <person name="Chandra G."/>
            <person name="Truman W A."/>
        </authorList>
    </citation>
    <scope>NUCLEOTIDE SEQUENCE [LARGE SCALE GENOMIC DNA]</scope>
    <source>
        <strain evidence="6">PS710</strain>
    </source>
</reference>
<evidence type="ECO:0000256" key="2">
    <source>
        <dbReference type="ARBA" id="ARBA00023015"/>
    </source>
</evidence>
<dbReference type="GO" id="GO:0003700">
    <property type="term" value="F:DNA-binding transcription factor activity"/>
    <property type="evidence" value="ECO:0007669"/>
    <property type="project" value="InterPro"/>
</dbReference>
<dbReference type="EMBL" id="CABVHW010000001">
    <property type="protein sequence ID" value="VVN71010.1"/>
    <property type="molecule type" value="Genomic_DNA"/>
</dbReference>
<dbReference type="Gene3D" id="3.40.190.290">
    <property type="match status" value="1"/>
</dbReference>
<dbReference type="AlphaFoldDB" id="A0A5E6ZWS1"/>
<evidence type="ECO:0000256" key="1">
    <source>
        <dbReference type="ARBA" id="ARBA00009437"/>
    </source>
</evidence>
<feature type="domain" description="HTH lysR-type" evidence="5">
    <location>
        <begin position="13"/>
        <end position="70"/>
    </location>
</feature>
<dbReference type="PROSITE" id="PS50931">
    <property type="entry name" value="HTH_LYSR"/>
    <property type="match status" value="1"/>
</dbReference>
<dbReference type="Pfam" id="PF03466">
    <property type="entry name" value="LysR_substrate"/>
    <property type="match status" value="1"/>
</dbReference>
<keyword evidence="4" id="KW-0804">Transcription</keyword>
<accession>A0A5E6ZWS1</accession>
<evidence type="ECO:0000256" key="3">
    <source>
        <dbReference type="ARBA" id="ARBA00023125"/>
    </source>
</evidence>
<dbReference type="Gene3D" id="1.10.10.10">
    <property type="entry name" value="Winged helix-like DNA-binding domain superfamily/Winged helix DNA-binding domain"/>
    <property type="match status" value="1"/>
</dbReference>
<comment type="similarity">
    <text evidence="1">Belongs to the LysR transcriptional regulatory family.</text>
</comment>
<proteinExistence type="inferred from homology"/>
<dbReference type="GO" id="GO:0010628">
    <property type="term" value="P:positive regulation of gene expression"/>
    <property type="evidence" value="ECO:0007669"/>
    <property type="project" value="TreeGrafter"/>
</dbReference>
<dbReference type="PANTHER" id="PTHR30427">
    <property type="entry name" value="TRANSCRIPTIONAL ACTIVATOR PROTEIN LYSR"/>
    <property type="match status" value="1"/>
</dbReference>
<keyword evidence="3" id="KW-0238">DNA-binding</keyword>
<evidence type="ECO:0000256" key="4">
    <source>
        <dbReference type="ARBA" id="ARBA00023163"/>
    </source>
</evidence>
<gene>
    <name evidence="6" type="ORF">PS710_00426</name>
</gene>
<protein>
    <recommendedName>
        <fullName evidence="5">HTH lysR-type domain-containing protein</fullName>
    </recommendedName>
</protein>
<dbReference type="SUPFAM" id="SSF53850">
    <property type="entry name" value="Periplasmic binding protein-like II"/>
    <property type="match status" value="1"/>
</dbReference>
<dbReference type="InterPro" id="IPR005119">
    <property type="entry name" value="LysR_subst-bd"/>
</dbReference>
<dbReference type="InterPro" id="IPR036388">
    <property type="entry name" value="WH-like_DNA-bd_sf"/>
</dbReference>
<dbReference type="InterPro" id="IPR036390">
    <property type="entry name" value="WH_DNA-bd_sf"/>
</dbReference>
<organism evidence="6 7">
    <name type="scientific">Pseudomonas fluorescens</name>
    <dbReference type="NCBI Taxonomy" id="294"/>
    <lineage>
        <taxon>Bacteria</taxon>
        <taxon>Pseudomonadati</taxon>
        <taxon>Pseudomonadota</taxon>
        <taxon>Gammaproteobacteria</taxon>
        <taxon>Pseudomonadales</taxon>
        <taxon>Pseudomonadaceae</taxon>
        <taxon>Pseudomonas</taxon>
    </lineage>
</organism>
<dbReference type="GO" id="GO:0043565">
    <property type="term" value="F:sequence-specific DNA binding"/>
    <property type="evidence" value="ECO:0007669"/>
    <property type="project" value="TreeGrafter"/>
</dbReference>
<dbReference type="Proteomes" id="UP000381093">
    <property type="component" value="Unassembled WGS sequence"/>
</dbReference>
<keyword evidence="2" id="KW-0805">Transcription regulation</keyword>
<evidence type="ECO:0000313" key="6">
    <source>
        <dbReference type="EMBL" id="VVN71010.1"/>
    </source>
</evidence>
<evidence type="ECO:0000259" key="5">
    <source>
        <dbReference type="PROSITE" id="PS50931"/>
    </source>
</evidence>
<evidence type="ECO:0000313" key="7">
    <source>
        <dbReference type="Proteomes" id="UP000381093"/>
    </source>
</evidence>